<dbReference type="EMBL" id="LNQE01001458">
    <property type="protein sequence ID" value="KUG17198.1"/>
    <property type="molecule type" value="Genomic_DNA"/>
</dbReference>
<organism evidence="2">
    <name type="scientific">hydrocarbon metagenome</name>
    <dbReference type="NCBI Taxonomy" id="938273"/>
    <lineage>
        <taxon>unclassified sequences</taxon>
        <taxon>metagenomes</taxon>
        <taxon>ecological metagenomes</taxon>
    </lineage>
</organism>
<dbReference type="InterPro" id="IPR011108">
    <property type="entry name" value="RMMBL"/>
</dbReference>
<proteinExistence type="predicted"/>
<dbReference type="InterPro" id="IPR036866">
    <property type="entry name" value="RibonucZ/Hydroxyglut_hydro"/>
</dbReference>
<name>A0A0W8F8T9_9ZZZZ</name>
<evidence type="ECO:0000313" key="2">
    <source>
        <dbReference type="EMBL" id="KUG17198.1"/>
    </source>
</evidence>
<dbReference type="SMART" id="SM00849">
    <property type="entry name" value="Lactamase_B"/>
    <property type="match status" value="1"/>
</dbReference>
<dbReference type="Pfam" id="PF07521">
    <property type="entry name" value="RMMBL"/>
    <property type="match status" value="1"/>
</dbReference>
<dbReference type="PANTHER" id="PTHR43694:SF1">
    <property type="entry name" value="RIBONUCLEASE J"/>
    <property type="match status" value="1"/>
</dbReference>
<dbReference type="Pfam" id="PF00753">
    <property type="entry name" value="Lactamase_B"/>
    <property type="match status" value="1"/>
</dbReference>
<accession>A0A0W8F8T9</accession>
<protein>
    <recommendedName>
        <fullName evidence="1">Metallo-beta-lactamase domain-containing protein</fullName>
    </recommendedName>
</protein>
<dbReference type="Gene3D" id="3.60.15.10">
    <property type="entry name" value="Ribonuclease Z/Hydroxyacylglutathione hydrolase-like"/>
    <property type="match status" value="2"/>
</dbReference>
<dbReference type="SUPFAM" id="SSF56281">
    <property type="entry name" value="Metallo-hydrolase/oxidoreductase"/>
    <property type="match status" value="1"/>
</dbReference>
<dbReference type="InterPro" id="IPR001279">
    <property type="entry name" value="Metallo-B-lactamas"/>
</dbReference>
<dbReference type="AlphaFoldDB" id="A0A0W8F8T9"/>
<evidence type="ECO:0000259" key="1">
    <source>
        <dbReference type="SMART" id="SM00849"/>
    </source>
</evidence>
<gene>
    <name evidence="2" type="ORF">ASZ90_013105</name>
</gene>
<reference evidence="2" key="1">
    <citation type="journal article" date="2015" name="Proc. Natl. Acad. Sci. U.S.A.">
        <title>Networks of energetic and metabolic interactions define dynamics in microbial communities.</title>
        <authorList>
            <person name="Embree M."/>
            <person name="Liu J.K."/>
            <person name="Al-Bassam M.M."/>
            <person name="Zengler K."/>
        </authorList>
    </citation>
    <scope>NUCLEOTIDE SEQUENCE</scope>
</reference>
<dbReference type="PANTHER" id="PTHR43694">
    <property type="entry name" value="RIBONUCLEASE J"/>
    <property type="match status" value="1"/>
</dbReference>
<comment type="caution">
    <text evidence="2">The sequence shown here is derived from an EMBL/GenBank/DDBJ whole genome shotgun (WGS) entry which is preliminary data.</text>
</comment>
<sequence length="517" mass="58314">MVSLTVYDGATGIGGNKLYLEDKGKGVLLDFGKNFGKYGAFYEEFLKNRDTRGIHDLIYLDLVPKLNIYRPDIIPSDLSMKRYPALNVAAVLLSHAHIDHCGNIGMLRKDIPIVASPESIVIMKGMQDTAATSLEGDTTYFSPRQPSDELGLYLSSVAAINYQGRDFCCTKKPSEALTSFLSRKPGQDAKRAKKLEPGTCSFYDNAAFPFEISAHPVDHSIFGATAYIIRGDTTVAYTGDFRLHGKNGESTREFVKKAKDASVLITEGTRVSRDELIHGETVTEQSVCEVCRDIVESASGLIIADFSARNFERLESFQDTAEKTGRELVVPAKDIYMLQALASTDNACKMDSLKVYSEIGNKSRKWEQEVVQPLFADRYINHTSIRENPDNYILCFSLFDMKHLLDIRPNGGTYIYSACEAFSEEMEIDFVRLWHWLERFNIRPAGFSVENMDDGEHKSCFDKRFHASGHASREDIAWVIEQIDPDYIVPIHTEAREWFDENFENVVMVNEGLAYEF</sequence>
<feature type="domain" description="Metallo-beta-lactamase" evidence="1">
    <location>
        <begin position="14"/>
        <end position="280"/>
    </location>
</feature>